<name>A0ABY4C2T5_9MICO</name>
<dbReference type="Gene3D" id="3.10.450.50">
    <property type="match status" value="1"/>
</dbReference>
<dbReference type="Pfam" id="PF12680">
    <property type="entry name" value="SnoaL_2"/>
    <property type="match status" value="1"/>
</dbReference>
<organism evidence="2 3">
    <name type="scientific">Agromyces larvae</name>
    <dbReference type="NCBI Taxonomy" id="2929802"/>
    <lineage>
        <taxon>Bacteria</taxon>
        <taxon>Bacillati</taxon>
        <taxon>Actinomycetota</taxon>
        <taxon>Actinomycetes</taxon>
        <taxon>Micrococcales</taxon>
        <taxon>Microbacteriaceae</taxon>
        <taxon>Agromyces</taxon>
    </lineage>
</organism>
<feature type="domain" description="SnoaL-like" evidence="1">
    <location>
        <begin position="10"/>
        <end position="112"/>
    </location>
</feature>
<sequence length="136" mass="14475">MTDAVATRDVHALFALIDSGNIAEFGARLAEDVVFRFGNEAPLTGIAGVGAGIGGVLGSIRGIRHAIVDAWQPEPDVSVVRMEVDVERADGEVVRLPNVDVIRWRGDLVAEWHIFMDAAPLGVPIDQVPDAVRVAA</sequence>
<dbReference type="RefSeq" id="WP_243558411.1">
    <property type="nucleotide sequence ID" value="NZ_CP094528.1"/>
</dbReference>
<evidence type="ECO:0000313" key="3">
    <source>
        <dbReference type="Proteomes" id="UP000832097"/>
    </source>
</evidence>
<evidence type="ECO:0000313" key="2">
    <source>
        <dbReference type="EMBL" id="UOE45785.1"/>
    </source>
</evidence>
<keyword evidence="3" id="KW-1185">Reference proteome</keyword>
<accession>A0ABY4C2T5</accession>
<dbReference type="InterPro" id="IPR032710">
    <property type="entry name" value="NTF2-like_dom_sf"/>
</dbReference>
<proteinExistence type="predicted"/>
<protein>
    <submittedName>
        <fullName evidence="2">Nuclear transport factor 2 family protein</fullName>
    </submittedName>
</protein>
<evidence type="ECO:0000259" key="1">
    <source>
        <dbReference type="Pfam" id="PF12680"/>
    </source>
</evidence>
<dbReference type="Proteomes" id="UP000832097">
    <property type="component" value="Chromosome"/>
</dbReference>
<gene>
    <name evidence="2" type="ORF">MTO99_08590</name>
</gene>
<dbReference type="InterPro" id="IPR037401">
    <property type="entry name" value="SnoaL-like"/>
</dbReference>
<reference evidence="2 3" key="1">
    <citation type="submission" date="2022-03" db="EMBL/GenBank/DDBJ databases">
        <title>Mucilaginibacter sp. isolated from the gut of Protaetia brevitarsis seulensis larvae.</title>
        <authorList>
            <person name="Won M."/>
            <person name="Kim S.-J."/>
            <person name="Kwon S.-W."/>
        </authorList>
    </citation>
    <scope>NUCLEOTIDE SEQUENCE [LARGE SCALE GENOMIC DNA]</scope>
    <source>
        <strain evidence="2 3">CFWR-12</strain>
    </source>
</reference>
<dbReference type="SUPFAM" id="SSF54427">
    <property type="entry name" value="NTF2-like"/>
    <property type="match status" value="1"/>
</dbReference>
<dbReference type="EMBL" id="CP094528">
    <property type="protein sequence ID" value="UOE45785.1"/>
    <property type="molecule type" value="Genomic_DNA"/>
</dbReference>